<dbReference type="Pfam" id="PF01206">
    <property type="entry name" value="TusA"/>
    <property type="match status" value="1"/>
</dbReference>
<dbReference type="OrthoDB" id="9796234at2"/>
<comment type="similarity">
    <text evidence="1">Belongs to the sulfur carrier protein TusA family.</text>
</comment>
<dbReference type="AlphaFoldDB" id="A0A4P8XGF1"/>
<dbReference type="KEGG" id="palo:E6C60_0470"/>
<dbReference type="Gene3D" id="3.30.110.40">
    <property type="entry name" value="TusA-like domain"/>
    <property type="match status" value="1"/>
</dbReference>
<name>A0A4P8XGF1_9BACL</name>
<evidence type="ECO:0000259" key="2">
    <source>
        <dbReference type="PROSITE" id="PS01148"/>
    </source>
</evidence>
<sequence>MNPIHHHLDVKGMACPMPIVKTKKAMKELQSGQVLEVQATDQGALSDMMAWTKSGGHELLQHTEDKGVLTFLIRKG</sequence>
<proteinExistence type="inferred from homology"/>
<dbReference type="Proteomes" id="UP000300879">
    <property type="component" value="Chromosome"/>
</dbReference>
<organism evidence="3 4">
    <name type="scientific">Paenibacillus algicola</name>
    <dbReference type="NCBI Taxonomy" id="2565926"/>
    <lineage>
        <taxon>Bacteria</taxon>
        <taxon>Bacillati</taxon>
        <taxon>Bacillota</taxon>
        <taxon>Bacilli</taxon>
        <taxon>Bacillales</taxon>
        <taxon>Paenibacillaceae</taxon>
        <taxon>Paenibacillus</taxon>
    </lineage>
</organism>
<dbReference type="PROSITE" id="PS01148">
    <property type="entry name" value="UPF0033"/>
    <property type="match status" value="1"/>
</dbReference>
<keyword evidence="4" id="KW-1185">Reference proteome</keyword>
<reference evidence="3 4" key="1">
    <citation type="submission" date="2019-05" db="EMBL/GenBank/DDBJ databases">
        <authorList>
            <person name="Chen C."/>
        </authorList>
    </citation>
    <scope>NUCLEOTIDE SEQUENCE [LARGE SCALE GENOMIC DNA]</scope>
    <source>
        <strain evidence="3 4">HB172198</strain>
    </source>
</reference>
<evidence type="ECO:0000256" key="1">
    <source>
        <dbReference type="ARBA" id="ARBA00008984"/>
    </source>
</evidence>
<dbReference type="SUPFAM" id="SSF64307">
    <property type="entry name" value="SirA-like"/>
    <property type="match status" value="1"/>
</dbReference>
<feature type="domain" description="UPF0033" evidence="2">
    <location>
        <begin position="8"/>
        <end position="32"/>
    </location>
</feature>
<dbReference type="PANTHER" id="PTHR33279">
    <property type="entry name" value="SULFUR CARRIER PROTEIN YEDF-RELATED"/>
    <property type="match status" value="1"/>
</dbReference>
<dbReference type="CDD" id="cd00291">
    <property type="entry name" value="SirA_YedF_YeeD"/>
    <property type="match status" value="1"/>
</dbReference>
<evidence type="ECO:0000313" key="4">
    <source>
        <dbReference type="Proteomes" id="UP000300879"/>
    </source>
</evidence>
<gene>
    <name evidence="3" type="ORF">E6C60_0470</name>
</gene>
<accession>A0A4P8XGF1</accession>
<evidence type="ECO:0000313" key="3">
    <source>
        <dbReference type="EMBL" id="QCT01193.1"/>
    </source>
</evidence>
<dbReference type="RefSeq" id="WP_138224289.1">
    <property type="nucleotide sequence ID" value="NZ_CP040396.1"/>
</dbReference>
<protein>
    <recommendedName>
        <fullName evidence="2">UPF0033 domain-containing protein</fullName>
    </recommendedName>
</protein>
<dbReference type="PANTHER" id="PTHR33279:SF6">
    <property type="entry name" value="SULFUR CARRIER PROTEIN YEDF-RELATED"/>
    <property type="match status" value="1"/>
</dbReference>
<dbReference type="InterPro" id="IPR001455">
    <property type="entry name" value="TusA-like"/>
</dbReference>
<dbReference type="InterPro" id="IPR036868">
    <property type="entry name" value="TusA-like_sf"/>
</dbReference>
<dbReference type="EMBL" id="CP040396">
    <property type="protein sequence ID" value="QCT01193.1"/>
    <property type="molecule type" value="Genomic_DNA"/>
</dbReference>